<reference evidence="1" key="1">
    <citation type="journal article" date="2014" name="Front. Microbiol.">
        <title>High frequency of phylogenetically diverse reductive dehalogenase-homologous genes in deep subseafloor sedimentary metagenomes.</title>
        <authorList>
            <person name="Kawai M."/>
            <person name="Futagami T."/>
            <person name="Toyoda A."/>
            <person name="Takaki Y."/>
            <person name="Nishi S."/>
            <person name="Hori S."/>
            <person name="Arai W."/>
            <person name="Tsubouchi T."/>
            <person name="Morono Y."/>
            <person name="Uchiyama I."/>
            <person name="Ito T."/>
            <person name="Fujiyama A."/>
            <person name="Inagaki F."/>
            <person name="Takami H."/>
        </authorList>
    </citation>
    <scope>NUCLEOTIDE SEQUENCE</scope>
    <source>
        <strain evidence="1">Expedition CK06-06</strain>
    </source>
</reference>
<gene>
    <name evidence="1" type="ORF">S03H2_19985</name>
</gene>
<feature type="non-terminal residue" evidence="1">
    <location>
        <position position="1"/>
    </location>
</feature>
<organism evidence="1">
    <name type="scientific">marine sediment metagenome</name>
    <dbReference type="NCBI Taxonomy" id="412755"/>
    <lineage>
        <taxon>unclassified sequences</taxon>
        <taxon>metagenomes</taxon>
        <taxon>ecological metagenomes</taxon>
    </lineage>
</organism>
<dbReference type="EMBL" id="BARU01010491">
    <property type="protein sequence ID" value="GAH33524.1"/>
    <property type="molecule type" value="Genomic_DNA"/>
</dbReference>
<evidence type="ECO:0000313" key="1">
    <source>
        <dbReference type="EMBL" id="GAH33524.1"/>
    </source>
</evidence>
<dbReference type="AlphaFoldDB" id="X1FW34"/>
<accession>X1FW34</accession>
<name>X1FW34_9ZZZZ</name>
<comment type="caution">
    <text evidence="1">The sequence shown here is derived from an EMBL/GenBank/DDBJ whole genome shotgun (WGS) entry which is preliminary data.</text>
</comment>
<proteinExistence type="predicted"/>
<sequence length="106" mass="12556">EILKKIEKLLRSPNIEFVIEYLDRGNKSRKMEALDVRLGRIIPDIGSKKITIQLYLNDVQEGYGWMDEKRGILKKIEKLLRSPNIEFVIEYLDRGNKSRKMDIKIH</sequence>
<protein>
    <submittedName>
        <fullName evidence="1">Uncharacterized protein</fullName>
    </submittedName>
</protein>